<feature type="region of interest" description="Disordered" evidence="1">
    <location>
        <begin position="67"/>
        <end position="90"/>
    </location>
</feature>
<organism evidence="3 4">
    <name type="scientific">Tegillarca granosa</name>
    <name type="common">Malaysian cockle</name>
    <name type="synonym">Anadara granosa</name>
    <dbReference type="NCBI Taxonomy" id="220873"/>
    <lineage>
        <taxon>Eukaryota</taxon>
        <taxon>Metazoa</taxon>
        <taxon>Spiralia</taxon>
        <taxon>Lophotrochozoa</taxon>
        <taxon>Mollusca</taxon>
        <taxon>Bivalvia</taxon>
        <taxon>Autobranchia</taxon>
        <taxon>Pteriomorphia</taxon>
        <taxon>Arcoida</taxon>
        <taxon>Arcoidea</taxon>
        <taxon>Arcidae</taxon>
        <taxon>Tegillarca</taxon>
    </lineage>
</organism>
<keyword evidence="4" id="KW-1185">Reference proteome</keyword>
<sequence>MTFNTNWESDDGVTHKAVHNMNHKRKICLYCQLKKLKTKSGWHVYTTYKCDTCDLFRNTKLEKEFYKQKSEMDPDSGAADDTKVEDESDPNMKELYHPVARDVSEVEFLYRQHGANVPFLFGSHGVKFPLSPGERAKHVIVRNEGNKYRLCSLCQMNQIKTKSGHRPNTYFKCQACDIPLCTGQRGCFEKYHNYLFKQTTFSIPPWIRQGDDENTGDKRHRLVHILDEKTKNKPCVFCQMTKVRTKSGWTVYSTYQCEACDVPLCKGRRNCFNLYHQNVLFRKGTKNVPHSSSFENRLQKFSSSTYNSASQGGGKRHRLIHITDEKTKNKPCVYCQFLGVKTKSGWKVYTTYQCEACDIPLCRGSRNCFLLYHKQYVGF</sequence>
<evidence type="ECO:0000313" key="3">
    <source>
        <dbReference type="EMBL" id="KAJ8299396.1"/>
    </source>
</evidence>
<evidence type="ECO:0000259" key="2">
    <source>
        <dbReference type="Pfam" id="PF13842"/>
    </source>
</evidence>
<dbReference type="InterPro" id="IPR032718">
    <property type="entry name" value="PGBD4_Znf_C"/>
</dbReference>
<evidence type="ECO:0000256" key="1">
    <source>
        <dbReference type="SAM" id="MobiDB-lite"/>
    </source>
</evidence>
<feature type="domain" description="PiggyBac transposable element-derived protein 4 C-terminal zinc-finger" evidence="2">
    <location>
        <begin position="12"/>
        <end position="55"/>
    </location>
</feature>
<name>A0ABQ9E6M1_TEGGR</name>
<feature type="domain" description="PiggyBac transposable element-derived protein 4 C-terminal zinc-finger" evidence="2">
    <location>
        <begin position="136"/>
        <end position="192"/>
    </location>
</feature>
<dbReference type="Proteomes" id="UP001217089">
    <property type="component" value="Unassembled WGS sequence"/>
</dbReference>
<reference evidence="3 4" key="1">
    <citation type="submission" date="2022-12" db="EMBL/GenBank/DDBJ databases">
        <title>Chromosome-level genome of Tegillarca granosa.</title>
        <authorList>
            <person name="Kim J."/>
        </authorList>
    </citation>
    <scope>NUCLEOTIDE SEQUENCE [LARGE SCALE GENOMIC DNA]</scope>
    <source>
        <strain evidence="3">Teg-2019</strain>
        <tissue evidence="3">Adductor muscle</tissue>
    </source>
</reference>
<comment type="caution">
    <text evidence="3">The sequence shown here is derived from an EMBL/GenBank/DDBJ whole genome shotgun (WGS) entry which is preliminary data.</text>
</comment>
<feature type="domain" description="PiggyBac transposable element-derived protein 4 C-terminal zinc-finger" evidence="2">
    <location>
        <begin position="219"/>
        <end position="276"/>
    </location>
</feature>
<protein>
    <recommendedName>
        <fullName evidence="2">PiggyBac transposable element-derived protein 4 C-terminal zinc-finger domain-containing protein</fullName>
    </recommendedName>
</protein>
<feature type="domain" description="PiggyBac transposable element-derived protein 4 C-terminal zinc-finger" evidence="2">
    <location>
        <begin position="317"/>
        <end position="373"/>
    </location>
</feature>
<gene>
    <name evidence="3" type="ORF">KUTeg_023456</name>
</gene>
<accession>A0ABQ9E6M1</accession>
<dbReference type="Pfam" id="PF13842">
    <property type="entry name" value="zf-Tnp_2"/>
    <property type="match status" value="4"/>
</dbReference>
<evidence type="ECO:0000313" key="4">
    <source>
        <dbReference type="Proteomes" id="UP001217089"/>
    </source>
</evidence>
<dbReference type="EMBL" id="JARBDR010000921">
    <property type="protein sequence ID" value="KAJ8299396.1"/>
    <property type="molecule type" value="Genomic_DNA"/>
</dbReference>
<proteinExistence type="predicted"/>